<evidence type="ECO:0000313" key="2">
    <source>
        <dbReference type="Proteomes" id="UP000198211"/>
    </source>
</evidence>
<dbReference type="InterPro" id="IPR052050">
    <property type="entry name" value="SecEffector_AnkRepeat"/>
</dbReference>
<dbReference type="AlphaFoldDB" id="A0A225VH15"/>
<comment type="caution">
    <text evidence="1">The sequence shown here is derived from an EMBL/GenBank/DDBJ whole genome shotgun (WGS) entry which is preliminary data.</text>
</comment>
<evidence type="ECO:0000313" key="1">
    <source>
        <dbReference type="EMBL" id="OWZ04158.1"/>
    </source>
</evidence>
<name>A0A225VH15_9STRA</name>
<protein>
    <submittedName>
        <fullName evidence="1">Uncharacterized protein</fullName>
    </submittedName>
</protein>
<dbReference type="PANTHER" id="PTHR46586">
    <property type="entry name" value="ANKYRIN REPEAT-CONTAINING PROTEIN"/>
    <property type="match status" value="1"/>
</dbReference>
<proteinExistence type="predicted"/>
<dbReference type="InterPro" id="IPR036770">
    <property type="entry name" value="Ankyrin_rpt-contain_sf"/>
</dbReference>
<keyword evidence="2" id="KW-1185">Reference proteome</keyword>
<dbReference type="Gene3D" id="1.25.40.20">
    <property type="entry name" value="Ankyrin repeat-containing domain"/>
    <property type="match status" value="3"/>
</dbReference>
<dbReference type="OrthoDB" id="74529at2759"/>
<dbReference type="SUPFAM" id="SSF48403">
    <property type="entry name" value="Ankyrin repeat"/>
    <property type="match status" value="1"/>
</dbReference>
<reference evidence="2" key="1">
    <citation type="submission" date="2017-03" db="EMBL/GenBank/DDBJ databases">
        <title>Phytopthora megakarya and P. palmivora, two closely related causual agents of cacao black pod achieved similar genome size and gene model numbers by different mechanisms.</title>
        <authorList>
            <person name="Ali S."/>
            <person name="Shao J."/>
            <person name="Larry D.J."/>
            <person name="Kronmiller B."/>
            <person name="Shen D."/>
            <person name="Strem M.D."/>
            <person name="Melnick R.L."/>
            <person name="Guiltinan M.J."/>
            <person name="Tyler B.M."/>
            <person name="Meinhardt L.W."/>
            <person name="Bailey B.A."/>
        </authorList>
    </citation>
    <scope>NUCLEOTIDE SEQUENCE [LARGE SCALE GENOMIC DNA]</scope>
    <source>
        <strain evidence="2">zdho120</strain>
    </source>
</reference>
<dbReference type="EMBL" id="NBNE01005120">
    <property type="protein sequence ID" value="OWZ04158.1"/>
    <property type="molecule type" value="Genomic_DNA"/>
</dbReference>
<gene>
    <name evidence="1" type="ORF">PHMEG_00023985</name>
</gene>
<dbReference type="SUPFAM" id="SSF140860">
    <property type="entry name" value="Pseudo ankyrin repeat-like"/>
    <property type="match status" value="1"/>
</dbReference>
<dbReference type="PANTHER" id="PTHR46586:SF3">
    <property type="entry name" value="ANKYRIN REPEAT-CONTAINING PROTEIN"/>
    <property type="match status" value="1"/>
</dbReference>
<organism evidence="1 2">
    <name type="scientific">Phytophthora megakarya</name>
    <dbReference type="NCBI Taxonomy" id="4795"/>
    <lineage>
        <taxon>Eukaryota</taxon>
        <taxon>Sar</taxon>
        <taxon>Stramenopiles</taxon>
        <taxon>Oomycota</taxon>
        <taxon>Peronosporomycetes</taxon>
        <taxon>Peronosporales</taxon>
        <taxon>Peronosporaceae</taxon>
        <taxon>Phytophthora</taxon>
    </lineage>
</organism>
<accession>A0A225VH15</accession>
<dbReference type="STRING" id="4795.A0A225VH15"/>
<sequence length="422" mass="47048">MRSEKRTLKSCAICWNTGKAIFQVSYTPLSNAAGVGDLDTMKWLLAQNVEAEEGIDHHYIILSDACEHGHLSIVKWLFTTIDYFLMDYVNFPSHAIGYGKCTHKIQRLFNDTHSAADSAARWGHLDILITLFNDTHSAADSAARWGHLDILKFFERIGKNSQGQCEERHTKRLCIRGRYPYFTTLAIDSAAGNGHLDVVKWLVRRGQRGTPAAMENAAANGHLEITKWLRWNRFKGGLATVFDRVAATCFHFSSCKHKDINSRSCCFHKGSKRLHHFMRRSSAKCSVDKMPSMFYKNQLEILCWLKSSCSEDCSAAAIDGAAATGNLTVLHWLQKNTRVSFTTKAMDSAAGIGRLDVVMWLHELPKIHCAKAAMDSAAAGGYLKVVQWLHANRTEGCTANAMNWAASNGHTVRAEIIAAPDK</sequence>
<dbReference type="Proteomes" id="UP000198211">
    <property type="component" value="Unassembled WGS sequence"/>
</dbReference>